<dbReference type="Proteomes" id="UP000695802">
    <property type="component" value="Unassembled WGS sequence"/>
</dbReference>
<feature type="region of interest" description="Disordered" evidence="10">
    <location>
        <begin position="105"/>
        <end position="125"/>
    </location>
</feature>
<dbReference type="EMBL" id="JAFIWB010000001">
    <property type="protein sequence ID" value="MBN6100961.1"/>
    <property type="molecule type" value="Genomic_DNA"/>
</dbReference>
<dbReference type="PANTHER" id="PTHR33446">
    <property type="entry name" value="PROTEIN TONB-RELATED"/>
    <property type="match status" value="1"/>
</dbReference>
<keyword evidence="5" id="KW-0997">Cell inner membrane</keyword>
<proteinExistence type="inferred from homology"/>
<evidence type="ECO:0000256" key="3">
    <source>
        <dbReference type="ARBA" id="ARBA00022448"/>
    </source>
</evidence>
<evidence type="ECO:0000256" key="9">
    <source>
        <dbReference type="ARBA" id="ARBA00023136"/>
    </source>
</evidence>
<organism evidence="12 13">
    <name type="scientific">Xanthomonas bonasiae</name>
    <dbReference type="NCBI Taxonomy" id="2810351"/>
    <lineage>
        <taxon>Bacteria</taxon>
        <taxon>Pseudomonadati</taxon>
        <taxon>Pseudomonadota</taxon>
        <taxon>Gammaproteobacteria</taxon>
        <taxon>Lysobacterales</taxon>
        <taxon>Lysobacteraceae</taxon>
        <taxon>Xanthomonas</taxon>
    </lineage>
</organism>
<keyword evidence="6" id="KW-0812">Transmembrane</keyword>
<keyword evidence="7" id="KW-0653">Protein transport</keyword>
<dbReference type="InterPro" id="IPR051045">
    <property type="entry name" value="TonB-dependent_transducer"/>
</dbReference>
<evidence type="ECO:0000259" key="11">
    <source>
        <dbReference type="PROSITE" id="PS52015"/>
    </source>
</evidence>
<dbReference type="PANTHER" id="PTHR33446:SF2">
    <property type="entry name" value="PROTEIN TONB"/>
    <property type="match status" value="1"/>
</dbReference>
<name>A0ABS3AYC4_9XANT</name>
<protein>
    <submittedName>
        <fullName evidence="12">Energy transducer TonB</fullName>
    </submittedName>
</protein>
<dbReference type="InterPro" id="IPR006260">
    <property type="entry name" value="TonB/TolA_C"/>
</dbReference>
<evidence type="ECO:0000256" key="1">
    <source>
        <dbReference type="ARBA" id="ARBA00004383"/>
    </source>
</evidence>
<keyword evidence="13" id="KW-1185">Reference proteome</keyword>
<comment type="subcellular location">
    <subcellularLocation>
        <location evidence="1">Cell inner membrane</location>
        <topology evidence="1">Single-pass membrane protein</topology>
        <orientation evidence="1">Periplasmic side</orientation>
    </subcellularLocation>
</comment>
<comment type="caution">
    <text evidence="12">The sequence shown here is derived from an EMBL/GenBank/DDBJ whole genome shotgun (WGS) entry which is preliminary data.</text>
</comment>
<dbReference type="RefSeq" id="WP_206228640.1">
    <property type="nucleotide sequence ID" value="NZ_JAFIWB010000001.1"/>
</dbReference>
<evidence type="ECO:0000256" key="7">
    <source>
        <dbReference type="ARBA" id="ARBA00022927"/>
    </source>
</evidence>
<keyword evidence="4" id="KW-1003">Cell membrane</keyword>
<feature type="domain" description="TonB C-terminal" evidence="11">
    <location>
        <begin position="131"/>
        <end position="223"/>
    </location>
</feature>
<dbReference type="Pfam" id="PF03544">
    <property type="entry name" value="TonB_C"/>
    <property type="match status" value="1"/>
</dbReference>
<evidence type="ECO:0000313" key="12">
    <source>
        <dbReference type="EMBL" id="MBN6100961.1"/>
    </source>
</evidence>
<gene>
    <name evidence="12" type="ORF">JR064_02135</name>
</gene>
<sequence length="223" mass="23744">MVRTQLPAPSFGIDLSRILALSAAIGLHLLAMLLLLIPLSHVAPPQEPAKPQPIWQQPIVVPVTPTPPQATVQPEKRPMTQPRMPTAVPVPTPVQAPLADASPMPMQAEAADPAPTAAEPSVPPDQVSAPVAGMQLQYLRAPAPPYPRDALRDGLQGSVLLRVLVGVDGQPLEVSIAKSSGHRILDQAAREQVLKRWKFHAALQQGVPVQAYGLVPVDFSLGR</sequence>
<feature type="compositionally biased region" description="Low complexity" evidence="10">
    <location>
        <begin position="108"/>
        <end position="120"/>
    </location>
</feature>
<dbReference type="InterPro" id="IPR037682">
    <property type="entry name" value="TonB_C"/>
</dbReference>
<evidence type="ECO:0000256" key="6">
    <source>
        <dbReference type="ARBA" id="ARBA00022692"/>
    </source>
</evidence>
<dbReference type="SUPFAM" id="SSF74653">
    <property type="entry name" value="TolA/TonB C-terminal domain"/>
    <property type="match status" value="1"/>
</dbReference>
<keyword evidence="3" id="KW-0813">Transport</keyword>
<evidence type="ECO:0000313" key="13">
    <source>
        <dbReference type="Proteomes" id="UP000695802"/>
    </source>
</evidence>
<evidence type="ECO:0000256" key="4">
    <source>
        <dbReference type="ARBA" id="ARBA00022475"/>
    </source>
</evidence>
<keyword evidence="9" id="KW-0472">Membrane</keyword>
<dbReference type="NCBIfam" id="TIGR01352">
    <property type="entry name" value="tonB_Cterm"/>
    <property type="match status" value="1"/>
</dbReference>
<evidence type="ECO:0000256" key="8">
    <source>
        <dbReference type="ARBA" id="ARBA00022989"/>
    </source>
</evidence>
<accession>A0ABS3AYC4</accession>
<keyword evidence="8" id="KW-1133">Transmembrane helix</keyword>
<evidence type="ECO:0000256" key="10">
    <source>
        <dbReference type="SAM" id="MobiDB-lite"/>
    </source>
</evidence>
<evidence type="ECO:0000256" key="2">
    <source>
        <dbReference type="ARBA" id="ARBA00006555"/>
    </source>
</evidence>
<comment type="similarity">
    <text evidence="2">Belongs to the TonB family.</text>
</comment>
<dbReference type="Gene3D" id="3.30.1150.10">
    <property type="match status" value="1"/>
</dbReference>
<dbReference type="PROSITE" id="PS52015">
    <property type="entry name" value="TONB_CTD"/>
    <property type="match status" value="1"/>
</dbReference>
<evidence type="ECO:0000256" key="5">
    <source>
        <dbReference type="ARBA" id="ARBA00022519"/>
    </source>
</evidence>
<reference evidence="12 13" key="1">
    <citation type="submission" date="2021-02" db="EMBL/GenBank/DDBJ databases">
        <title>Taxonomically Unique Crown Gall-Associated Xanthomonas Stains Have Deficiency in Virulence Repertories.</title>
        <authorList>
            <person name="Mafakheri H."/>
            <person name="Taghavi S.M."/>
            <person name="Dimkic I."/>
            <person name="Nemanja K."/>
            <person name="Osdaghi E."/>
        </authorList>
    </citation>
    <scope>NUCLEOTIDE SEQUENCE [LARGE SCALE GENOMIC DNA]</scope>
    <source>
        <strain evidence="12 13">FX4</strain>
    </source>
</reference>